<evidence type="ECO:0000256" key="4">
    <source>
        <dbReference type="ARBA" id="ARBA00023125"/>
    </source>
</evidence>
<dbReference type="Pfam" id="PF05485">
    <property type="entry name" value="THAP"/>
    <property type="match status" value="1"/>
</dbReference>
<dbReference type="Proteomes" id="UP001652625">
    <property type="component" value="Chromosome 12"/>
</dbReference>
<accession>A0ABM4D2N0</accession>
<name>A0ABM4D2N0_HYDVU</name>
<evidence type="ECO:0000256" key="3">
    <source>
        <dbReference type="ARBA" id="ARBA00022833"/>
    </source>
</evidence>
<dbReference type="RefSeq" id="XP_065668512.1">
    <property type="nucleotide sequence ID" value="XM_065812440.1"/>
</dbReference>
<sequence>MGRVNCVIRGCSNSTYKAKKWSKQVCEIHCPLKRMECQCEMPVRLYAFPSKLRNSDKREIWIKLTGLKGADGRTWEPTPSDGICYEHFVDGIPTCDNPNPTLKMGEGLPQRYRRQKSKCKYNKTQIRHSLEVLAQVAAEVELSKTEINNQKNILEDHDYINIGVPVDIAGSSCMSCQKWNCLYQELLRKNQALQTTVLDLQKKNGNVVCSEKEQMDCTLKK</sequence>
<gene>
    <name evidence="8" type="primary">LOC105846657</name>
</gene>
<organism evidence="7 8">
    <name type="scientific">Hydra vulgaris</name>
    <name type="common">Hydra</name>
    <name type="synonym">Hydra attenuata</name>
    <dbReference type="NCBI Taxonomy" id="6087"/>
    <lineage>
        <taxon>Eukaryota</taxon>
        <taxon>Metazoa</taxon>
        <taxon>Cnidaria</taxon>
        <taxon>Hydrozoa</taxon>
        <taxon>Hydroidolina</taxon>
        <taxon>Anthoathecata</taxon>
        <taxon>Aplanulata</taxon>
        <taxon>Hydridae</taxon>
        <taxon>Hydra</taxon>
    </lineage>
</organism>
<evidence type="ECO:0000313" key="8">
    <source>
        <dbReference type="RefSeq" id="XP_065668512.1"/>
    </source>
</evidence>
<evidence type="ECO:0000313" key="7">
    <source>
        <dbReference type="Proteomes" id="UP001652625"/>
    </source>
</evidence>
<dbReference type="PROSITE" id="PS50950">
    <property type="entry name" value="ZF_THAP"/>
    <property type="match status" value="1"/>
</dbReference>
<keyword evidence="1" id="KW-0479">Metal-binding</keyword>
<feature type="domain" description="THAP-type" evidence="6">
    <location>
        <begin position="1"/>
        <end position="103"/>
    </location>
</feature>
<evidence type="ECO:0000256" key="5">
    <source>
        <dbReference type="PROSITE-ProRule" id="PRU00309"/>
    </source>
</evidence>
<keyword evidence="4 5" id="KW-0238">DNA-binding</keyword>
<proteinExistence type="predicted"/>
<keyword evidence="3" id="KW-0862">Zinc</keyword>
<evidence type="ECO:0000256" key="1">
    <source>
        <dbReference type="ARBA" id="ARBA00022723"/>
    </source>
</evidence>
<evidence type="ECO:0000256" key="2">
    <source>
        <dbReference type="ARBA" id="ARBA00022771"/>
    </source>
</evidence>
<evidence type="ECO:0000259" key="6">
    <source>
        <dbReference type="PROSITE" id="PS50950"/>
    </source>
</evidence>
<keyword evidence="7" id="KW-1185">Reference proteome</keyword>
<reference evidence="8" key="1">
    <citation type="submission" date="2025-08" db="UniProtKB">
        <authorList>
            <consortium name="RefSeq"/>
        </authorList>
    </citation>
    <scope>IDENTIFICATION</scope>
</reference>
<keyword evidence="2 5" id="KW-0863">Zinc-finger</keyword>
<protein>
    <submittedName>
        <fullName evidence="8">Uncharacterized protein LOC105846657 isoform X2</fullName>
    </submittedName>
</protein>
<dbReference type="InterPro" id="IPR006612">
    <property type="entry name" value="THAP_Znf"/>
</dbReference>
<dbReference type="GeneID" id="105846657"/>